<dbReference type="AlphaFoldDB" id="A0A1M6IG12"/>
<accession>A0A1M6IG12</accession>
<gene>
    <name evidence="2" type="ORF">SAMN02745751_02307</name>
</gene>
<name>A0A1M6IG12_9FIRM</name>
<keyword evidence="3" id="KW-1185">Reference proteome</keyword>
<dbReference type="GO" id="GO:0015031">
    <property type="term" value="P:protein transport"/>
    <property type="evidence" value="ECO:0007669"/>
    <property type="project" value="InterPro"/>
</dbReference>
<comment type="similarity">
    <text evidence="1">Belongs to the SecB family.</text>
</comment>
<dbReference type="PANTHER" id="PTHR36918:SF1">
    <property type="entry name" value="PROTEIN-EXPORT PROTEIN SECB"/>
    <property type="match status" value="1"/>
</dbReference>
<dbReference type="Proteomes" id="UP000184052">
    <property type="component" value="Unassembled WGS sequence"/>
</dbReference>
<reference evidence="2 3" key="1">
    <citation type="submission" date="2016-11" db="EMBL/GenBank/DDBJ databases">
        <authorList>
            <person name="Jaros S."/>
            <person name="Januszkiewicz K."/>
            <person name="Wedrychowicz H."/>
        </authorList>
    </citation>
    <scope>NUCLEOTIDE SEQUENCE [LARGE SCALE GENOMIC DNA]</scope>
    <source>
        <strain evidence="2 3">DSM 17477</strain>
    </source>
</reference>
<dbReference type="InterPro" id="IPR003708">
    <property type="entry name" value="SecB"/>
</dbReference>
<protein>
    <submittedName>
        <fullName evidence="2">Preprotein translocase subunit SecB</fullName>
    </submittedName>
</protein>
<dbReference type="Gene3D" id="3.10.420.10">
    <property type="entry name" value="SecB-like"/>
    <property type="match status" value="1"/>
</dbReference>
<dbReference type="GO" id="GO:0051082">
    <property type="term" value="F:unfolded protein binding"/>
    <property type="evidence" value="ECO:0007669"/>
    <property type="project" value="InterPro"/>
</dbReference>
<dbReference type="OrthoDB" id="1699164at2"/>
<dbReference type="Pfam" id="PF02556">
    <property type="entry name" value="SecB"/>
    <property type="match status" value="1"/>
</dbReference>
<dbReference type="SUPFAM" id="SSF54611">
    <property type="entry name" value="SecB-like"/>
    <property type="match status" value="1"/>
</dbReference>
<dbReference type="InterPro" id="IPR035958">
    <property type="entry name" value="SecB-like_sf"/>
</dbReference>
<proteinExistence type="inferred from homology"/>
<evidence type="ECO:0000313" key="2">
    <source>
        <dbReference type="EMBL" id="SHJ33387.1"/>
    </source>
</evidence>
<dbReference type="RefSeq" id="WP_073049733.1">
    <property type="nucleotide sequence ID" value="NZ_FQZL01000017.1"/>
</dbReference>
<dbReference type="GO" id="GO:0051262">
    <property type="term" value="P:protein tetramerization"/>
    <property type="evidence" value="ECO:0007669"/>
    <property type="project" value="InterPro"/>
</dbReference>
<evidence type="ECO:0000313" key="3">
    <source>
        <dbReference type="Proteomes" id="UP000184052"/>
    </source>
</evidence>
<sequence length="135" mass="15583">MNKFTSALRFHNYVVNSVNFEHNLDFDSETVSIDFKINRKIKFTSASEMQVTLELDVFPDYKEKNYPFNLKTTFTGYFEVDLDDADMDAKKYAETNAVAILFPYVRALVSTFTANSNVQPLILPPINVVKMMENE</sequence>
<dbReference type="PANTHER" id="PTHR36918">
    <property type="match status" value="1"/>
</dbReference>
<dbReference type="EMBL" id="FQZL01000017">
    <property type="protein sequence ID" value="SHJ33387.1"/>
    <property type="molecule type" value="Genomic_DNA"/>
</dbReference>
<evidence type="ECO:0000256" key="1">
    <source>
        <dbReference type="ARBA" id="ARBA00009990"/>
    </source>
</evidence>
<dbReference type="STRING" id="1121476.SAMN02745751_02307"/>
<organism evidence="2 3">
    <name type="scientific">Dethiosulfatibacter aminovorans DSM 17477</name>
    <dbReference type="NCBI Taxonomy" id="1121476"/>
    <lineage>
        <taxon>Bacteria</taxon>
        <taxon>Bacillati</taxon>
        <taxon>Bacillota</taxon>
        <taxon>Tissierellia</taxon>
        <taxon>Dethiosulfatibacter</taxon>
    </lineage>
</organism>